<feature type="non-terminal residue" evidence="1">
    <location>
        <position position="1"/>
    </location>
</feature>
<dbReference type="HOGENOM" id="CLU_2020695_0_0_1"/>
<protein>
    <submittedName>
        <fullName evidence="1">Uncharacterized protein</fullName>
    </submittedName>
</protein>
<evidence type="ECO:0000313" key="1">
    <source>
        <dbReference type="EMBL" id="KIJ97944.1"/>
    </source>
</evidence>
<gene>
    <name evidence="1" type="ORF">K443DRAFT_104753</name>
</gene>
<name>A0A0C9WM95_9AGAR</name>
<sequence>VYYRLYDDDSEAVSKTSLNESNYYLGRIETVTIPPPHKVASLKDCLVHVEGVSGHDVQMLENEDGGFTMNDSDAIAHLTGDFPGCKEDQPIVFTSVRKASDRTTEAESPSFSKHLTAISSWSE</sequence>
<dbReference type="Proteomes" id="UP000054477">
    <property type="component" value="Unassembled WGS sequence"/>
</dbReference>
<dbReference type="EMBL" id="KN838680">
    <property type="protein sequence ID" value="KIJ97944.1"/>
    <property type="molecule type" value="Genomic_DNA"/>
</dbReference>
<reference evidence="2" key="2">
    <citation type="submission" date="2015-01" db="EMBL/GenBank/DDBJ databases">
        <title>Evolutionary Origins and Diversification of the Mycorrhizal Mutualists.</title>
        <authorList>
            <consortium name="DOE Joint Genome Institute"/>
            <consortium name="Mycorrhizal Genomics Consortium"/>
            <person name="Kohler A."/>
            <person name="Kuo A."/>
            <person name="Nagy L.G."/>
            <person name="Floudas D."/>
            <person name="Copeland A."/>
            <person name="Barry K.W."/>
            <person name="Cichocki N."/>
            <person name="Veneault-Fourrey C."/>
            <person name="LaButti K."/>
            <person name="Lindquist E.A."/>
            <person name="Lipzen A."/>
            <person name="Lundell T."/>
            <person name="Morin E."/>
            <person name="Murat C."/>
            <person name="Riley R."/>
            <person name="Ohm R."/>
            <person name="Sun H."/>
            <person name="Tunlid A."/>
            <person name="Henrissat B."/>
            <person name="Grigoriev I.V."/>
            <person name="Hibbett D.S."/>
            <person name="Martin F."/>
        </authorList>
    </citation>
    <scope>NUCLEOTIDE SEQUENCE [LARGE SCALE GENOMIC DNA]</scope>
    <source>
        <strain evidence="2">LaAM-08-1</strain>
    </source>
</reference>
<dbReference type="AlphaFoldDB" id="A0A0C9WM95"/>
<keyword evidence="2" id="KW-1185">Reference proteome</keyword>
<accession>A0A0C9WM95</accession>
<dbReference type="OrthoDB" id="2974017at2759"/>
<proteinExistence type="predicted"/>
<evidence type="ECO:0000313" key="2">
    <source>
        <dbReference type="Proteomes" id="UP000054477"/>
    </source>
</evidence>
<reference evidence="1 2" key="1">
    <citation type="submission" date="2014-04" db="EMBL/GenBank/DDBJ databases">
        <authorList>
            <consortium name="DOE Joint Genome Institute"/>
            <person name="Kuo A."/>
            <person name="Kohler A."/>
            <person name="Nagy L.G."/>
            <person name="Floudas D."/>
            <person name="Copeland A."/>
            <person name="Barry K.W."/>
            <person name="Cichocki N."/>
            <person name="Veneault-Fourrey C."/>
            <person name="LaButti K."/>
            <person name="Lindquist E.A."/>
            <person name="Lipzen A."/>
            <person name="Lundell T."/>
            <person name="Morin E."/>
            <person name="Murat C."/>
            <person name="Sun H."/>
            <person name="Tunlid A."/>
            <person name="Henrissat B."/>
            <person name="Grigoriev I.V."/>
            <person name="Hibbett D.S."/>
            <person name="Martin F."/>
            <person name="Nordberg H.P."/>
            <person name="Cantor M.N."/>
            <person name="Hua S.X."/>
        </authorList>
    </citation>
    <scope>NUCLEOTIDE SEQUENCE [LARGE SCALE GENOMIC DNA]</scope>
    <source>
        <strain evidence="1 2">LaAM-08-1</strain>
    </source>
</reference>
<organism evidence="1 2">
    <name type="scientific">Laccaria amethystina LaAM-08-1</name>
    <dbReference type="NCBI Taxonomy" id="1095629"/>
    <lineage>
        <taxon>Eukaryota</taxon>
        <taxon>Fungi</taxon>
        <taxon>Dikarya</taxon>
        <taxon>Basidiomycota</taxon>
        <taxon>Agaricomycotina</taxon>
        <taxon>Agaricomycetes</taxon>
        <taxon>Agaricomycetidae</taxon>
        <taxon>Agaricales</taxon>
        <taxon>Agaricineae</taxon>
        <taxon>Hydnangiaceae</taxon>
        <taxon>Laccaria</taxon>
    </lineage>
</organism>